<dbReference type="PANTHER" id="PTHR43190:SF3">
    <property type="entry name" value="N-ACETYL-D-GLUCOSAMINE KINASE"/>
    <property type="match status" value="1"/>
</dbReference>
<keyword evidence="2" id="KW-0418">Kinase</keyword>
<evidence type="ECO:0000259" key="1">
    <source>
        <dbReference type="Pfam" id="PF01869"/>
    </source>
</evidence>
<dbReference type="AlphaFoldDB" id="A0A223HXI5"/>
<organism evidence="2 3">
    <name type="scientific">Thermoanaerobacterium thermosaccharolyticum</name>
    <name type="common">Clostridium thermosaccharolyticum</name>
    <dbReference type="NCBI Taxonomy" id="1517"/>
    <lineage>
        <taxon>Bacteria</taxon>
        <taxon>Bacillati</taxon>
        <taxon>Bacillota</taxon>
        <taxon>Clostridia</taxon>
        <taxon>Thermoanaerobacterales</taxon>
        <taxon>Thermoanaerobacteraceae</taxon>
        <taxon>Thermoanaerobacterium</taxon>
    </lineage>
</organism>
<dbReference type="EMBL" id="CP016893">
    <property type="protein sequence ID" value="AST56994.1"/>
    <property type="molecule type" value="Genomic_DNA"/>
</dbReference>
<dbReference type="SUPFAM" id="SSF53067">
    <property type="entry name" value="Actin-like ATPase domain"/>
    <property type="match status" value="2"/>
</dbReference>
<name>A0A223HXI5_THETR</name>
<dbReference type="InterPro" id="IPR052519">
    <property type="entry name" value="Euk-type_GlcNAc_Kinase"/>
</dbReference>
<evidence type="ECO:0000313" key="2">
    <source>
        <dbReference type="EMBL" id="AST56994.1"/>
    </source>
</evidence>
<proteinExistence type="predicted"/>
<sequence length="308" mass="32967">MKYVIGIDGGGTKSILTIKDVNGSFIMKGYGGTTNIRATSKENVEISLSKLIENSIKNANLDINDCAALCLGTAGAGVKEDKDTLKDIIKSIGIKGNIIVTNDAEIVIAAGTGKMEGVALISGTGSIAYGINNEGLRVRVGGWGHVLGDEGSGYYIGLEAIKAALRYYDGREPYTELLSMTMGKAHLEKPEDFVKYIYRDDLKKSEIASFAVLVDEAYQKGDNKAKEILLNSAWALFELSSAVIKRLKFGNERVTIVASGSVLIKNTFIFETLKGLIKEAYSNINIVKLTGDASEGALYIALNSLGTS</sequence>
<protein>
    <submittedName>
        <fullName evidence="2">N-acetylglucosamine kinase</fullName>
    </submittedName>
</protein>
<dbReference type="InterPro" id="IPR002731">
    <property type="entry name" value="ATPase_BadF"/>
</dbReference>
<gene>
    <name evidence="2" type="ORF">Thert_00853</name>
</gene>
<dbReference type="InterPro" id="IPR043129">
    <property type="entry name" value="ATPase_NBD"/>
</dbReference>
<dbReference type="Gene3D" id="3.30.420.40">
    <property type="match status" value="2"/>
</dbReference>
<keyword evidence="2" id="KW-0808">Transferase</keyword>
<evidence type="ECO:0000313" key="3">
    <source>
        <dbReference type="Proteomes" id="UP000214975"/>
    </source>
</evidence>
<dbReference type="PANTHER" id="PTHR43190">
    <property type="entry name" value="N-ACETYL-D-GLUCOSAMINE KINASE"/>
    <property type="match status" value="1"/>
</dbReference>
<dbReference type="Proteomes" id="UP000214975">
    <property type="component" value="Chromosome"/>
</dbReference>
<accession>A0A223HXI5</accession>
<dbReference type="Pfam" id="PF01869">
    <property type="entry name" value="BcrAD_BadFG"/>
    <property type="match status" value="1"/>
</dbReference>
<dbReference type="GO" id="GO:0016301">
    <property type="term" value="F:kinase activity"/>
    <property type="evidence" value="ECO:0007669"/>
    <property type="project" value="UniProtKB-KW"/>
</dbReference>
<dbReference type="RefSeq" id="WP_094396974.1">
    <property type="nucleotide sequence ID" value="NZ_CP016893.1"/>
</dbReference>
<reference evidence="2 3" key="1">
    <citation type="submission" date="2016-08" db="EMBL/GenBank/DDBJ databases">
        <title>A novel genetic cassette of butanologenic Thermoanaerobacterium thermosaccharolyticum that directly convert cellulose to butanol.</title>
        <authorList>
            <person name="Li T."/>
            <person name="He J."/>
        </authorList>
    </citation>
    <scope>NUCLEOTIDE SEQUENCE [LARGE SCALE GENOMIC DNA]</scope>
    <source>
        <strain evidence="2 3">TG57</strain>
    </source>
</reference>
<feature type="domain" description="ATPase BadF/BadG/BcrA/BcrD type" evidence="1">
    <location>
        <begin position="5"/>
        <end position="297"/>
    </location>
</feature>